<evidence type="ECO:0000313" key="3">
    <source>
        <dbReference type="Proteomes" id="UP000002051"/>
    </source>
</evidence>
<proteinExistence type="predicted"/>
<dbReference type="EMBL" id="CM001218">
    <property type="protein sequence ID" value="KEH37285.1"/>
    <property type="molecule type" value="Genomic_DNA"/>
</dbReference>
<reference evidence="1 3" key="1">
    <citation type="journal article" date="2011" name="Nature">
        <title>The Medicago genome provides insight into the evolution of rhizobial symbioses.</title>
        <authorList>
            <person name="Young N.D."/>
            <person name="Debelle F."/>
            <person name="Oldroyd G.E."/>
            <person name="Geurts R."/>
            <person name="Cannon S.B."/>
            <person name="Udvardi M.K."/>
            <person name="Benedito V.A."/>
            <person name="Mayer K.F."/>
            <person name="Gouzy J."/>
            <person name="Schoof H."/>
            <person name="Van de Peer Y."/>
            <person name="Proost S."/>
            <person name="Cook D.R."/>
            <person name="Meyers B.C."/>
            <person name="Spannagl M."/>
            <person name="Cheung F."/>
            <person name="De Mita S."/>
            <person name="Krishnakumar V."/>
            <person name="Gundlach H."/>
            <person name="Zhou S."/>
            <person name="Mudge J."/>
            <person name="Bharti A.K."/>
            <person name="Murray J.D."/>
            <person name="Naoumkina M.A."/>
            <person name="Rosen B."/>
            <person name="Silverstein K.A."/>
            <person name="Tang H."/>
            <person name="Rombauts S."/>
            <person name="Zhao P.X."/>
            <person name="Zhou P."/>
            <person name="Barbe V."/>
            <person name="Bardou P."/>
            <person name="Bechner M."/>
            <person name="Bellec A."/>
            <person name="Berger A."/>
            <person name="Berges H."/>
            <person name="Bidwell S."/>
            <person name="Bisseling T."/>
            <person name="Choisne N."/>
            <person name="Couloux A."/>
            <person name="Denny R."/>
            <person name="Deshpande S."/>
            <person name="Dai X."/>
            <person name="Doyle J.J."/>
            <person name="Dudez A.M."/>
            <person name="Farmer A.D."/>
            <person name="Fouteau S."/>
            <person name="Franken C."/>
            <person name="Gibelin C."/>
            <person name="Gish J."/>
            <person name="Goldstein S."/>
            <person name="Gonzalez A.J."/>
            <person name="Green P.J."/>
            <person name="Hallab A."/>
            <person name="Hartog M."/>
            <person name="Hua A."/>
            <person name="Humphray S.J."/>
            <person name="Jeong D.H."/>
            <person name="Jing Y."/>
            <person name="Jocker A."/>
            <person name="Kenton S.M."/>
            <person name="Kim D.J."/>
            <person name="Klee K."/>
            <person name="Lai H."/>
            <person name="Lang C."/>
            <person name="Lin S."/>
            <person name="Macmil S.L."/>
            <person name="Magdelenat G."/>
            <person name="Matthews L."/>
            <person name="McCorrison J."/>
            <person name="Monaghan E.L."/>
            <person name="Mun J.H."/>
            <person name="Najar F.Z."/>
            <person name="Nicholson C."/>
            <person name="Noirot C."/>
            <person name="O'Bleness M."/>
            <person name="Paule C.R."/>
            <person name="Poulain J."/>
            <person name="Prion F."/>
            <person name="Qin B."/>
            <person name="Qu C."/>
            <person name="Retzel E.F."/>
            <person name="Riddle C."/>
            <person name="Sallet E."/>
            <person name="Samain S."/>
            <person name="Samson N."/>
            <person name="Sanders I."/>
            <person name="Saurat O."/>
            <person name="Scarpelli C."/>
            <person name="Schiex T."/>
            <person name="Segurens B."/>
            <person name="Severin A.J."/>
            <person name="Sherrier D.J."/>
            <person name="Shi R."/>
            <person name="Sims S."/>
            <person name="Singer S.R."/>
            <person name="Sinharoy S."/>
            <person name="Sterck L."/>
            <person name="Viollet A."/>
            <person name="Wang B.B."/>
            <person name="Wang K."/>
            <person name="Wang M."/>
            <person name="Wang X."/>
            <person name="Warfsmann J."/>
            <person name="Weissenbach J."/>
            <person name="White D.D."/>
            <person name="White J.D."/>
            <person name="Wiley G.B."/>
            <person name="Wincker P."/>
            <person name="Xing Y."/>
            <person name="Yang L."/>
            <person name="Yao Z."/>
            <person name="Ying F."/>
            <person name="Zhai J."/>
            <person name="Zhou L."/>
            <person name="Zuber A."/>
            <person name="Denarie J."/>
            <person name="Dixon R.A."/>
            <person name="May G.D."/>
            <person name="Schwartz D.C."/>
            <person name="Rogers J."/>
            <person name="Quetier F."/>
            <person name="Town C.D."/>
            <person name="Roe B.A."/>
        </authorList>
    </citation>
    <scope>NUCLEOTIDE SEQUENCE [LARGE SCALE GENOMIC DNA]</scope>
    <source>
        <strain evidence="1">A17</strain>
        <strain evidence="2 3">cv. Jemalong A17</strain>
    </source>
</reference>
<reference evidence="2" key="3">
    <citation type="submission" date="2015-04" db="UniProtKB">
        <authorList>
            <consortium name="EnsemblPlants"/>
        </authorList>
    </citation>
    <scope>IDENTIFICATION</scope>
    <source>
        <strain evidence="2">cv. Jemalong A17</strain>
    </source>
</reference>
<protein>
    <submittedName>
        <fullName evidence="1 2">Uncharacterized protein</fullName>
    </submittedName>
</protein>
<evidence type="ECO:0000313" key="2">
    <source>
        <dbReference type="EnsemblPlants" id="KEH37285"/>
    </source>
</evidence>
<accession>A0A072VGJ7</accession>
<gene>
    <name evidence="1" type="ordered locus">MTR_2g437070</name>
</gene>
<sequence>MMWHAAIWIMWKARNDGIFNNITKGVEETAFAPSLLGLLVAVWGPGFCELSVMCFARGLVEFCKGSGSSQWNFYSSVQCTSLSLSSPKSTCGIKYGWLRFHCTHITRERIPTRILKRQAGELYLQF</sequence>
<reference evidence="1 3" key="2">
    <citation type="journal article" date="2014" name="BMC Genomics">
        <title>An improved genome release (version Mt4.0) for the model legume Medicago truncatula.</title>
        <authorList>
            <person name="Tang H."/>
            <person name="Krishnakumar V."/>
            <person name="Bidwell S."/>
            <person name="Rosen B."/>
            <person name="Chan A."/>
            <person name="Zhou S."/>
            <person name="Gentzbittel L."/>
            <person name="Childs K.L."/>
            <person name="Yandell M."/>
            <person name="Gundlach H."/>
            <person name="Mayer K.F."/>
            <person name="Schwartz D.C."/>
            <person name="Town C.D."/>
        </authorList>
    </citation>
    <scope>GENOME REANNOTATION</scope>
    <source>
        <strain evidence="1">A17</strain>
        <strain evidence="2 3">cv. Jemalong A17</strain>
    </source>
</reference>
<organism evidence="1 3">
    <name type="scientific">Medicago truncatula</name>
    <name type="common">Barrel medic</name>
    <name type="synonym">Medicago tribuloides</name>
    <dbReference type="NCBI Taxonomy" id="3880"/>
    <lineage>
        <taxon>Eukaryota</taxon>
        <taxon>Viridiplantae</taxon>
        <taxon>Streptophyta</taxon>
        <taxon>Embryophyta</taxon>
        <taxon>Tracheophyta</taxon>
        <taxon>Spermatophyta</taxon>
        <taxon>Magnoliopsida</taxon>
        <taxon>eudicotyledons</taxon>
        <taxon>Gunneridae</taxon>
        <taxon>Pentapetalae</taxon>
        <taxon>rosids</taxon>
        <taxon>fabids</taxon>
        <taxon>Fabales</taxon>
        <taxon>Fabaceae</taxon>
        <taxon>Papilionoideae</taxon>
        <taxon>50 kb inversion clade</taxon>
        <taxon>NPAAA clade</taxon>
        <taxon>Hologalegina</taxon>
        <taxon>IRL clade</taxon>
        <taxon>Trifolieae</taxon>
        <taxon>Medicago</taxon>
    </lineage>
</organism>
<dbReference type="HOGENOM" id="CLU_1984874_0_0_1"/>
<dbReference type="EnsemblPlants" id="KEH37285">
    <property type="protein sequence ID" value="KEH37285"/>
    <property type="gene ID" value="MTR_2g437070"/>
</dbReference>
<dbReference type="Proteomes" id="UP000002051">
    <property type="component" value="Chromosome 2"/>
</dbReference>
<evidence type="ECO:0000313" key="1">
    <source>
        <dbReference type="EMBL" id="KEH37285.1"/>
    </source>
</evidence>
<dbReference type="AlphaFoldDB" id="A0A072VGJ7"/>
<keyword evidence="3" id="KW-1185">Reference proteome</keyword>
<name>A0A072VGJ7_MEDTR</name>